<feature type="region of interest" description="Disordered" evidence="1">
    <location>
        <begin position="1"/>
        <end position="52"/>
    </location>
</feature>
<dbReference type="RefSeq" id="XP_033590271.1">
    <property type="nucleotide sequence ID" value="XM_033729643.1"/>
</dbReference>
<keyword evidence="3" id="KW-1185">Reference proteome</keyword>
<dbReference type="EMBL" id="MU001635">
    <property type="protein sequence ID" value="KAF2483701.1"/>
    <property type="molecule type" value="Genomic_DNA"/>
</dbReference>
<gene>
    <name evidence="2" type="ORF">BDY17DRAFT_152729</name>
</gene>
<reference evidence="2" key="1">
    <citation type="journal article" date="2020" name="Stud. Mycol.">
        <title>101 Dothideomycetes genomes: a test case for predicting lifestyles and emergence of pathogens.</title>
        <authorList>
            <person name="Haridas S."/>
            <person name="Albert R."/>
            <person name="Binder M."/>
            <person name="Bloem J."/>
            <person name="Labutti K."/>
            <person name="Salamov A."/>
            <person name="Andreopoulos B."/>
            <person name="Baker S."/>
            <person name="Barry K."/>
            <person name="Bills G."/>
            <person name="Bluhm B."/>
            <person name="Cannon C."/>
            <person name="Castanera R."/>
            <person name="Culley D."/>
            <person name="Daum C."/>
            <person name="Ezra D."/>
            <person name="Gonzalez J."/>
            <person name="Henrissat B."/>
            <person name="Kuo A."/>
            <person name="Liang C."/>
            <person name="Lipzen A."/>
            <person name="Lutzoni F."/>
            <person name="Magnuson J."/>
            <person name="Mondo S."/>
            <person name="Nolan M."/>
            <person name="Ohm R."/>
            <person name="Pangilinan J."/>
            <person name="Park H.-J."/>
            <person name="Ramirez L."/>
            <person name="Alfaro M."/>
            <person name="Sun H."/>
            <person name="Tritt A."/>
            <person name="Yoshinaga Y."/>
            <person name="Zwiers L.-H."/>
            <person name="Turgeon B."/>
            <person name="Goodwin S."/>
            <person name="Spatafora J."/>
            <person name="Crous P."/>
            <person name="Grigoriev I."/>
        </authorList>
    </citation>
    <scope>NUCLEOTIDE SEQUENCE</scope>
    <source>
        <strain evidence="2">CBS 113389</strain>
    </source>
</reference>
<evidence type="ECO:0000313" key="2">
    <source>
        <dbReference type="EMBL" id="KAF2483701.1"/>
    </source>
</evidence>
<dbReference type="GeneID" id="54470645"/>
<dbReference type="AlphaFoldDB" id="A0A6A6PVE7"/>
<evidence type="ECO:0000313" key="3">
    <source>
        <dbReference type="Proteomes" id="UP000799767"/>
    </source>
</evidence>
<accession>A0A6A6PVE7</accession>
<protein>
    <submittedName>
        <fullName evidence="2">Uncharacterized protein</fullName>
    </submittedName>
</protein>
<evidence type="ECO:0000256" key="1">
    <source>
        <dbReference type="SAM" id="MobiDB-lite"/>
    </source>
</evidence>
<proteinExistence type="predicted"/>
<dbReference type="Proteomes" id="UP000799767">
    <property type="component" value="Unassembled WGS sequence"/>
</dbReference>
<feature type="compositionally biased region" description="Polar residues" evidence="1">
    <location>
        <begin position="102"/>
        <end position="125"/>
    </location>
</feature>
<feature type="region of interest" description="Disordered" evidence="1">
    <location>
        <begin position="75"/>
        <end position="143"/>
    </location>
</feature>
<organism evidence="2 3">
    <name type="scientific">Neohortaea acidophila</name>
    <dbReference type="NCBI Taxonomy" id="245834"/>
    <lineage>
        <taxon>Eukaryota</taxon>
        <taxon>Fungi</taxon>
        <taxon>Dikarya</taxon>
        <taxon>Ascomycota</taxon>
        <taxon>Pezizomycotina</taxon>
        <taxon>Dothideomycetes</taxon>
        <taxon>Dothideomycetidae</taxon>
        <taxon>Mycosphaerellales</taxon>
        <taxon>Teratosphaeriaceae</taxon>
        <taxon>Neohortaea</taxon>
    </lineage>
</organism>
<feature type="compositionally biased region" description="Polar residues" evidence="1">
    <location>
        <begin position="32"/>
        <end position="49"/>
    </location>
</feature>
<name>A0A6A6PVE7_9PEZI</name>
<sequence>MTTLHLPNTDMASREGHNDWPLPAPPHKATHRSPNVTTYELPSPTTQASLYHPLTPPVTPFFTFDQLRSLQPLPSFSALPGRDHKNVRRKKSYPDLARPSFASPQLSTPSTSSAYSLPPASSQTFHPTRLPPLPLTPAHRPRTKLPSLSSTIDTLPSTATNACFHRTPSTLLAGNAFANLTPCELVRCKL</sequence>